<dbReference type="GO" id="GO:0008180">
    <property type="term" value="C:COP9 signalosome"/>
    <property type="evidence" value="ECO:0007669"/>
    <property type="project" value="UniProtKB-KW"/>
</dbReference>
<feature type="domain" description="PCI" evidence="8">
    <location>
        <begin position="208"/>
        <end position="382"/>
    </location>
</feature>
<evidence type="ECO:0000256" key="4">
    <source>
        <dbReference type="ARBA" id="ARBA00014878"/>
    </source>
</evidence>
<evidence type="ECO:0000256" key="1">
    <source>
        <dbReference type="ARBA" id="ARBA00004123"/>
    </source>
</evidence>
<dbReference type="PROSITE" id="PS50250">
    <property type="entry name" value="PCI"/>
    <property type="match status" value="1"/>
</dbReference>
<evidence type="ECO:0000256" key="6">
    <source>
        <dbReference type="ARBA" id="ARBA00022790"/>
    </source>
</evidence>
<dbReference type="Proteomes" id="UP000078561">
    <property type="component" value="Unassembled WGS sequence"/>
</dbReference>
<dbReference type="GO" id="GO:0006511">
    <property type="term" value="P:ubiquitin-dependent protein catabolic process"/>
    <property type="evidence" value="ECO:0007669"/>
    <property type="project" value="TreeGrafter"/>
</dbReference>
<keyword evidence="10" id="KW-1185">Reference proteome</keyword>
<dbReference type="GO" id="GO:0005737">
    <property type="term" value="C:cytoplasm"/>
    <property type="evidence" value="ECO:0007669"/>
    <property type="project" value="UniProtKB-SubCell"/>
</dbReference>
<dbReference type="InterPro" id="IPR000717">
    <property type="entry name" value="PCI_dom"/>
</dbReference>
<evidence type="ECO:0000256" key="5">
    <source>
        <dbReference type="ARBA" id="ARBA00022490"/>
    </source>
</evidence>
<dbReference type="STRING" id="4829.A0A168S954"/>
<organism evidence="9">
    <name type="scientific">Absidia glauca</name>
    <name type="common">Pin mould</name>
    <dbReference type="NCBI Taxonomy" id="4829"/>
    <lineage>
        <taxon>Eukaryota</taxon>
        <taxon>Fungi</taxon>
        <taxon>Fungi incertae sedis</taxon>
        <taxon>Mucoromycota</taxon>
        <taxon>Mucoromycotina</taxon>
        <taxon>Mucoromycetes</taxon>
        <taxon>Mucorales</taxon>
        <taxon>Cunninghamellaceae</taxon>
        <taxon>Absidia</taxon>
    </lineage>
</organism>
<dbReference type="Pfam" id="PF01399">
    <property type="entry name" value="PCI"/>
    <property type="match status" value="1"/>
</dbReference>
<dbReference type="InterPro" id="IPR050756">
    <property type="entry name" value="CSN3"/>
</dbReference>
<sequence>MESSTPNDLVGLLLSINDIDTLQTNTHLLTSLNNLTVEQLADTNPNDPLTVLNPRLHSLGYFYFVTARCNLCTQQNAFELYNILWQFIQHADWNQVKLAGAQMTRIVTALDRLAQVQNNSILPLSPLSTIISQLDTLTATNTPSSHSIFGCALTVFHSALAKLCLLTKMYKYPLPILDKDIVQVYGTTIEHYLEYHYYGAIIYIGNKEYEKAMDFLTLVIAAPVHKAVSAIQLEAYKRYILVSLIAFGQVCPLPKYVTPTIEKTCKKQNAAYFSLIDAFDHRDIGKLISVLQKHRQTFNSDGLVGLTNQLVQASYRKKIMTLTTIYYKVKLDDLSHQISPSSSSPLTKDQLEHLLVDMIGKDHIKATISIVLIDGSPVKMVQFNEESSPTSPSSRSTHRLELAMAQVAHINDQLSRMDKTEGLNKDFQSKYMVLSANGGAPSAVSTIDEDMDVPLDE</sequence>
<proteinExistence type="inferred from homology"/>
<comment type="similarity">
    <text evidence="3">Belongs to the CSN3 family.</text>
</comment>
<dbReference type="PANTHER" id="PTHR10758:SF1">
    <property type="entry name" value="COP9 SIGNALOSOME COMPLEX SUBUNIT 3"/>
    <property type="match status" value="1"/>
</dbReference>
<dbReference type="Pfam" id="PF22788">
    <property type="entry name" value="COP9_hel_rpt"/>
    <property type="match status" value="1"/>
</dbReference>
<accession>A0A168S954</accession>
<evidence type="ECO:0000259" key="8">
    <source>
        <dbReference type="PROSITE" id="PS50250"/>
    </source>
</evidence>
<protein>
    <recommendedName>
        <fullName evidence="4">COP9 signalosome complex subunit 3</fullName>
    </recommendedName>
</protein>
<reference evidence="9" key="1">
    <citation type="submission" date="2016-04" db="EMBL/GenBank/DDBJ databases">
        <authorList>
            <person name="Evans L.H."/>
            <person name="Alamgir A."/>
            <person name="Owens N."/>
            <person name="Weber N.D."/>
            <person name="Virtaneva K."/>
            <person name="Barbian K."/>
            <person name="Babar A."/>
            <person name="Rosenke K."/>
        </authorList>
    </citation>
    <scope>NUCLEOTIDE SEQUENCE [LARGE SCALE GENOMIC DNA]</scope>
    <source>
        <strain evidence="9">CBS 101.48</strain>
    </source>
</reference>
<dbReference type="PANTHER" id="PTHR10758">
    <property type="entry name" value="26S PROTEASOME NON-ATPASE REGULATORY SUBUNIT 3/COP9 SIGNALOSOME COMPLEX SUBUNIT 3"/>
    <property type="match status" value="1"/>
</dbReference>
<evidence type="ECO:0000256" key="7">
    <source>
        <dbReference type="ARBA" id="ARBA00023242"/>
    </source>
</evidence>
<name>A0A168S954_ABSGL</name>
<keyword evidence="5" id="KW-0963">Cytoplasm</keyword>
<keyword evidence="6" id="KW-0736">Signalosome</keyword>
<comment type="subcellular location">
    <subcellularLocation>
        <location evidence="2">Cytoplasm</location>
    </subcellularLocation>
    <subcellularLocation>
        <location evidence="1">Nucleus</location>
    </subcellularLocation>
</comment>
<dbReference type="AlphaFoldDB" id="A0A168S954"/>
<evidence type="ECO:0000256" key="3">
    <source>
        <dbReference type="ARBA" id="ARBA00007084"/>
    </source>
</evidence>
<evidence type="ECO:0000313" key="10">
    <source>
        <dbReference type="Proteomes" id="UP000078561"/>
    </source>
</evidence>
<gene>
    <name evidence="9" type="primary">ABSGL_13749.1 scaffold 14320</name>
</gene>
<dbReference type="OMA" id="NHYHDLV"/>
<dbReference type="OrthoDB" id="29061at2759"/>
<dbReference type="EMBL" id="LT554883">
    <property type="protein sequence ID" value="SAM08088.1"/>
    <property type="molecule type" value="Genomic_DNA"/>
</dbReference>
<dbReference type="InParanoid" id="A0A168S954"/>
<keyword evidence="7" id="KW-0539">Nucleus</keyword>
<evidence type="ECO:0000256" key="2">
    <source>
        <dbReference type="ARBA" id="ARBA00004496"/>
    </source>
</evidence>
<evidence type="ECO:0000313" key="9">
    <source>
        <dbReference type="EMBL" id="SAM08088.1"/>
    </source>
</evidence>
<dbReference type="InterPro" id="IPR055089">
    <property type="entry name" value="COP9_N"/>
</dbReference>